<organism evidence="10 11">
    <name type="scientific">Phaseolus angularis</name>
    <name type="common">Azuki bean</name>
    <name type="synonym">Vigna angularis</name>
    <dbReference type="NCBI Taxonomy" id="3914"/>
    <lineage>
        <taxon>Eukaryota</taxon>
        <taxon>Viridiplantae</taxon>
        <taxon>Streptophyta</taxon>
        <taxon>Embryophyta</taxon>
        <taxon>Tracheophyta</taxon>
        <taxon>Spermatophyta</taxon>
        <taxon>Magnoliopsida</taxon>
        <taxon>eudicotyledons</taxon>
        <taxon>Gunneridae</taxon>
        <taxon>Pentapetalae</taxon>
        <taxon>rosids</taxon>
        <taxon>fabids</taxon>
        <taxon>Fabales</taxon>
        <taxon>Fabaceae</taxon>
        <taxon>Papilionoideae</taxon>
        <taxon>50 kb inversion clade</taxon>
        <taxon>NPAAA clade</taxon>
        <taxon>indigoferoid/millettioid clade</taxon>
        <taxon>Phaseoleae</taxon>
        <taxon>Vigna</taxon>
    </lineage>
</organism>
<dbReference type="EMBL" id="JABFOF010000005">
    <property type="protein sequence ID" value="KAG2398261.1"/>
    <property type="molecule type" value="Genomic_DNA"/>
</dbReference>
<dbReference type="AlphaFoldDB" id="A0A8T0KFJ5"/>
<keyword evidence="7" id="KW-0326">Glycosidase</keyword>
<evidence type="ECO:0000313" key="10">
    <source>
        <dbReference type="EMBL" id="KAG2398261.1"/>
    </source>
</evidence>
<comment type="catalytic activity">
    <reaction evidence="1">
        <text>Endohydrolysis of (1-&gt;4)-beta-D-glucosidic linkages in cellulose, lichenin and cereal beta-D-glucans.</text>
        <dbReference type="EC" id="3.2.1.4"/>
    </reaction>
</comment>
<dbReference type="GO" id="GO:0008810">
    <property type="term" value="F:cellulase activity"/>
    <property type="evidence" value="ECO:0007669"/>
    <property type="project" value="UniProtKB-EC"/>
</dbReference>
<evidence type="ECO:0000256" key="2">
    <source>
        <dbReference type="ARBA" id="ARBA00007072"/>
    </source>
</evidence>
<dbReference type="PANTHER" id="PTHR22298">
    <property type="entry name" value="ENDO-1,4-BETA-GLUCANASE"/>
    <property type="match status" value="1"/>
</dbReference>
<dbReference type="GO" id="GO:0030245">
    <property type="term" value="P:cellulose catabolic process"/>
    <property type="evidence" value="ECO:0007669"/>
    <property type="project" value="UniProtKB-KW"/>
</dbReference>
<protein>
    <recommendedName>
        <fullName evidence="3">cellulase</fullName>
        <ecNumber evidence="3">3.2.1.4</ecNumber>
    </recommendedName>
</protein>
<dbReference type="InterPro" id="IPR012341">
    <property type="entry name" value="6hp_glycosidase-like_sf"/>
</dbReference>
<evidence type="ECO:0000256" key="6">
    <source>
        <dbReference type="ARBA" id="ARBA00023277"/>
    </source>
</evidence>
<proteinExistence type="inferred from homology"/>
<keyword evidence="5" id="KW-0136">Cellulose degradation</keyword>
<feature type="domain" description="Glycoside hydrolase family 9" evidence="9">
    <location>
        <begin position="1"/>
        <end position="109"/>
    </location>
</feature>
<evidence type="ECO:0000256" key="5">
    <source>
        <dbReference type="ARBA" id="ARBA00023001"/>
    </source>
</evidence>
<gene>
    <name evidence="10" type="ORF">HKW66_Vig0135030</name>
</gene>
<dbReference type="Pfam" id="PF00759">
    <property type="entry name" value="Glyco_hydro_9"/>
    <property type="match status" value="2"/>
</dbReference>
<dbReference type="EC" id="3.2.1.4" evidence="3"/>
<comment type="similarity">
    <text evidence="2">Belongs to the glycosyl hydrolase 9 (cellulase E) family.</text>
</comment>
<evidence type="ECO:0000256" key="3">
    <source>
        <dbReference type="ARBA" id="ARBA00012601"/>
    </source>
</evidence>
<name>A0A8T0KFJ5_PHAAN</name>
<evidence type="ECO:0000256" key="8">
    <source>
        <dbReference type="ARBA" id="ARBA00023326"/>
    </source>
</evidence>
<reference evidence="10 11" key="1">
    <citation type="submission" date="2020-05" db="EMBL/GenBank/DDBJ databases">
        <title>Vigna angularis (adzuki bean) Var. LongXiaoDou No. 4 denovo assembly.</title>
        <authorList>
            <person name="Xiang H."/>
        </authorList>
    </citation>
    <scope>NUCLEOTIDE SEQUENCE [LARGE SCALE GENOMIC DNA]</scope>
    <source>
        <tissue evidence="10">Leaf</tissue>
    </source>
</reference>
<evidence type="ECO:0000313" key="11">
    <source>
        <dbReference type="Proteomes" id="UP000743370"/>
    </source>
</evidence>
<evidence type="ECO:0000256" key="4">
    <source>
        <dbReference type="ARBA" id="ARBA00022801"/>
    </source>
</evidence>
<keyword evidence="4" id="KW-0378">Hydrolase</keyword>
<keyword evidence="8" id="KW-0624">Polysaccharide degradation</keyword>
<keyword evidence="6" id="KW-0119">Carbohydrate metabolism</keyword>
<dbReference type="Proteomes" id="UP000743370">
    <property type="component" value="Unassembled WGS sequence"/>
</dbReference>
<accession>A0A8T0KFJ5</accession>
<dbReference type="InterPro" id="IPR008928">
    <property type="entry name" value="6-hairpin_glycosidase_sf"/>
</dbReference>
<comment type="caution">
    <text evidence="10">The sequence shown here is derived from an EMBL/GenBank/DDBJ whole genome shotgun (WGS) entry which is preliminary data.</text>
</comment>
<evidence type="ECO:0000256" key="1">
    <source>
        <dbReference type="ARBA" id="ARBA00000966"/>
    </source>
</evidence>
<dbReference type="InterPro" id="IPR001701">
    <property type="entry name" value="Glyco_hydro_9"/>
</dbReference>
<evidence type="ECO:0000259" key="9">
    <source>
        <dbReference type="Pfam" id="PF00759"/>
    </source>
</evidence>
<dbReference type="SUPFAM" id="SSF48208">
    <property type="entry name" value="Six-hairpin glycosidases"/>
    <property type="match status" value="2"/>
</dbReference>
<evidence type="ECO:0000256" key="7">
    <source>
        <dbReference type="ARBA" id="ARBA00023295"/>
    </source>
</evidence>
<feature type="domain" description="Glycoside hydrolase family 9" evidence="9">
    <location>
        <begin position="112"/>
        <end position="201"/>
    </location>
</feature>
<sequence length="206" mass="22931">MLAWSVIEFGDLMDSELKNALDAIRWGTDYLMKATKNPYLIVAQVGDPNADHDCSERPEDMDTPRTSYFLTKQKPGSELAAEIAAALSASSIAFRKTNASYSNILIKRAIPNPAGMLYMVGYGRKYPRKIHHRGSVLPCLDAHPQRLRCRDGDVYFKSDKPNLNVLTGALVGGPAEDDSFQDSRFNVSQSEPTTYINAPLLLFWLT</sequence>
<dbReference type="Gene3D" id="1.50.10.10">
    <property type="match status" value="2"/>
</dbReference>